<accession>A0A9X0D7I5</accession>
<evidence type="ECO:0000256" key="1">
    <source>
        <dbReference type="SAM" id="Coils"/>
    </source>
</evidence>
<evidence type="ECO:0000313" key="3">
    <source>
        <dbReference type="EMBL" id="KAJ7387779.1"/>
    </source>
</evidence>
<dbReference type="SUPFAM" id="SSF48403">
    <property type="entry name" value="Ankyrin repeat"/>
    <property type="match status" value="1"/>
</dbReference>
<dbReference type="EMBL" id="MU825873">
    <property type="protein sequence ID" value="KAJ7387779.1"/>
    <property type="molecule type" value="Genomic_DNA"/>
</dbReference>
<dbReference type="OrthoDB" id="6718656at2759"/>
<keyword evidence="4" id="KW-1185">Reference proteome</keyword>
<feature type="region of interest" description="Disordered" evidence="2">
    <location>
        <begin position="390"/>
        <end position="422"/>
    </location>
</feature>
<keyword evidence="1" id="KW-0175">Coiled coil</keyword>
<dbReference type="InterPro" id="IPR036770">
    <property type="entry name" value="Ankyrin_rpt-contain_sf"/>
</dbReference>
<proteinExistence type="predicted"/>
<evidence type="ECO:0000313" key="4">
    <source>
        <dbReference type="Proteomes" id="UP001163046"/>
    </source>
</evidence>
<feature type="compositionally biased region" description="Polar residues" evidence="2">
    <location>
        <begin position="390"/>
        <end position="417"/>
    </location>
</feature>
<gene>
    <name evidence="3" type="ORF">OS493_001122</name>
</gene>
<dbReference type="Proteomes" id="UP001163046">
    <property type="component" value="Unassembled WGS sequence"/>
</dbReference>
<dbReference type="AlphaFoldDB" id="A0A9X0D7I5"/>
<name>A0A9X0D7I5_9CNID</name>
<dbReference type="Gene3D" id="1.25.40.20">
    <property type="entry name" value="Ankyrin repeat-containing domain"/>
    <property type="match status" value="1"/>
</dbReference>
<protein>
    <submittedName>
        <fullName evidence="3">Uncharacterized protein</fullName>
    </submittedName>
</protein>
<comment type="caution">
    <text evidence="3">The sequence shown here is derived from an EMBL/GenBank/DDBJ whole genome shotgun (WGS) entry which is preliminary data.</text>
</comment>
<evidence type="ECO:0000256" key="2">
    <source>
        <dbReference type="SAM" id="MobiDB-lite"/>
    </source>
</evidence>
<feature type="region of interest" description="Disordered" evidence="2">
    <location>
        <begin position="356"/>
        <end position="375"/>
    </location>
</feature>
<organism evidence="3 4">
    <name type="scientific">Desmophyllum pertusum</name>
    <dbReference type="NCBI Taxonomy" id="174260"/>
    <lineage>
        <taxon>Eukaryota</taxon>
        <taxon>Metazoa</taxon>
        <taxon>Cnidaria</taxon>
        <taxon>Anthozoa</taxon>
        <taxon>Hexacorallia</taxon>
        <taxon>Scleractinia</taxon>
        <taxon>Caryophylliina</taxon>
        <taxon>Caryophylliidae</taxon>
        <taxon>Desmophyllum</taxon>
    </lineage>
</organism>
<feature type="coiled-coil region" evidence="1">
    <location>
        <begin position="546"/>
        <end position="664"/>
    </location>
</feature>
<sequence>MPVNNVKPEHTVFCPKNCSARHNEMILALSASNDDNKKPADLAALKVALYSHLQNGWNAQSSVPDALPEFRFPLAQWACVLGKTQALSWLLTKMKFKAFVTAERTGETGLHRALRLLHQVRSRDVTPRSVYFICSKFSLIVHTLTEQDPHGLFLKDKVQGNSVFHICALCISQQESVNSELDYYENCMKILLQRVTILQTMEKLPTEALQTALNSQNDRGETILHILARNNISIKTARYLLSDYKEVVDKLLKNHESKTPLDVARDRKADLVKRELLDSEGLGLEQLARNQPDLYQLYTQDLDEADQEQVSCNGEAISSTSDSMDSKLNKEEASPGYSLRLSSFLRREGFYCTSSLQRSTSEDDSSQDEAAHSPSVLDTLSVSIPASFATNTESSVTNDSQTTNNSDAENTSQQSGADEQDSCVSVVVENSVLISLPDEETDGEELGSCTVVPCVVNCAEDGDIAESLCSDNVKLSESELPVEETVGVPEPARADMEESTCESARADMEENTCDAYEDRPLAREYGVPSSLAKVIRQESDVASMLVARLQDKKEQNRFELRRAQRELIEKQGREIEATSNLQQLKAELENLCTQKENLERRRQELLEELKSTEGNISQLQEQSLLLQSSIDKQARVATSFKSEREKANEECVSLKRKFTEYSEALSDICSPCEESKAKKERK</sequence>
<reference evidence="3" key="1">
    <citation type="submission" date="2023-01" db="EMBL/GenBank/DDBJ databases">
        <title>Genome assembly of the deep-sea coral Lophelia pertusa.</title>
        <authorList>
            <person name="Herrera S."/>
            <person name="Cordes E."/>
        </authorList>
    </citation>
    <scope>NUCLEOTIDE SEQUENCE</scope>
    <source>
        <strain evidence="3">USNM1676648</strain>
        <tissue evidence="3">Polyp</tissue>
    </source>
</reference>